<proteinExistence type="inferred from homology"/>
<dbReference type="InterPro" id="IPR023393">
    <property type="entry name" value="START-like_dom_sf"/>
</dbReference>
<evidence type="ECO:0000259" key="2">
    <source>
        <dbReference type="Pfam" id="PF08327"/>
    </source>
</evidence>
<feature type="domain" description="Activator of Hsp90 ATPase homologue 1/2-like C-terminal" evidence="2">
    <location>
        <begin position="14"/>
        <end position="144"/>
    </location>
</feature>
<evidence type="ECO:0000256" key="1">
    <source>
        <dbReference type="ARBA" id="ARBA00006817"/>
    </source>
</evidence>
<evidence type="ECO:0000313" key="4">
    <source>
        <dbReference type="Proteomes" id="UP001597508"/>
    </source>
</evidence>
<dbReference type="InterPro" id="IPR013538">
    <property type="entry name" value="ASHA1/2-like_C"/>
</dbReference>
<gene>
    <name evidence="3" type="ORF">ACFSRZ_16170</name>
</gene>
<dbReference type="SUPFAM" id="SSF55961">
    <property type="entry name" value="Bet v1-like"/>
    <property type="match status" value="1"/>
</dbReference>
<evidence type="ECO:0000313" key="3">
    <source>
        <dbReference type="EMBL" id="MFD2568912.1"/>
    </source>
</evidence>
<accession>A0ABW5LZX5</accession>
<organism evidence="3 4">
    <name type="scientific">Pseudotenacibaculum haliotis</name>
    <dbReference type="NCBI Taxonomy" id="1862138"/>
    <lineage>
        <taxon>Bacteria</taxon>
        <taxon>Pseudomonadati</taxon>
        <taxon>Bacteroidota</taxon>
        <taxon>Flavobacteriia</taxon>
        <taxon>Flavobacteriales</taxon>
        <taxon>Flavobacteriaceae</taxon>
        <taxon>Pseudotenacibaculum</taxon>
    </lineage>
</organism>
<dbReference type="Pfam" id="PF08327">
    <property type="entry name" value="AHSA1"/>
    <property type="match status" value="1"/>
</dbReference>
<comment type="caution">
    <text evidence="3">The sequence shown here is derived from an EMBL/GenBank/DDBJ whole genome shotgun (WGS) entry which is preliminary data.</text>
</comment>
<comment type="similarity">
    <text evidence="1">Belongs to the AHA1 family.</text>
</comment>
<dbReference type="RefSeq" id="WP_379667616.1">
    <property type="nucleotide sequence ID" value="NZ_JBHULH010000012.1"/>
</dbReference>
<dbReference type="Gene3D" id="3.30.530.20">
    <property type="match status" value="1"/>
</dbReference>
<dbReference type="EMBL" id="JBHULH010000012">
    <property type="protein sequence ID" value="MFD2568912.1"/>
    <property type="molecule type" value="Genomic_DNA"/>
</dbReference>
<keyword evidence="4" id="KW-1185">Reference proteome</keyword>
<reference evidence="4" key="1">
    <citation type="journal article" date="2019" name="Int. J. Syst. Evol. Microbiol.">
        <title>The Global Catalogue of Microorganisms (GCM) 10K type strain sequencing project: providing services to taxonomists for standard genome sequencing and annotation.</title>
        <authorList>
            <consortium name="The Broad Institute Genomics Platform"/>
            <consortium name="The Broad Institute Genome Sequencing Center for Infectious Disease"/>
            <person name="Wu L."/>
            <person name="Ma J."/>
        </authorList>
    </citation>
    <scope>NUCLEOTIDE SEQUENCE [LARGE SCALE GENOMIC DNA]</scope>
    <source>
        <strain evidence="4">KCTC 52127</strain>
    </source>
</reference>
<sequence length="151" mass="17265">MNTNKTITIKRTLNAPIASVWAAWKTPEHIAKWWNPTGGETRIVEHSFTKNGSWKYAMLMPNNNEFIAEGSYTEIIPLEKIASIANFHPMTIGICIESVFKELGTKTELNFHIIHPTEEYKTQQENKGVAKGWNAVFDRLEVFLNETDLPM</sequence>
<dbReference type="CDD" id="cd07814">
    <property type="entry name" value="SRPBCC_CalC_Aha1-like"/>
    <property type="match status" value="1"/>
</dbReference>
<protein>
    <submittedName>
        <fullName evidence="3">SRPBCC domain-containing protein</fullName>
    </submittedName>
</protein>
<dbReference type="Proteomes" id="UP001597508">
    <property type="component" value="Unassembled WGS sequence"/>
</dbReference>
<name>A0ABW5LZX5_9FLAO</name>